<comment type="caution">
    <text evidence="1">The sequence shown here is derived from an EMBL/GenBank/DDBJ whole genome shotgun (WGS) entry which is preliminary data.</text>
</comment>
<keyword evidence="2" id="KW-1185">Reference proteome</keyword>
<organism evidence="1 2">
    <name type="scientific">Senna tora</name>
    <dbReference type="NCBI Taxonomy" id="362788"/>
    <lineage>
        <taxon>Eukaryota</taxon>
        <taxon>Viridiplantae</taxon>
        <taxon>Streptophyta</taxon>
        <taxon>Embryophyta</taxon>
        <taxon>Tracheophyta</taxon>
        <taxon>Spermatophyta</taxon>
        <taxon>Magnoliopsida</taxon>
        <taxon>eudicotyledons</taxon>
        <taxon>Gunneridae</taxon>
        <taxon>Pentapetalae</taxon>
        <taxon>rosids</taxon>
        <taxon>fabids</taxon>
        <taxon>Fabales</taxon>
        <taxon>Fabaceae</taxon>
        <taxon>Caesalpinioideae</taxon>
        <taxon>Cassia clade</taxon>
        <taxon>Senna</taxon>
    </lineage>
</organism>
<protein>
    <submittedName>
        <fullName evidence="1">Uncharacterized protein</fullName>
    </submittedName>
</protein>
<gene>
    <name evidence="1" type="ORF">G2W53_012433</name>
</gene>
<evidence type="ECO:0000313" key="2">
    <source>
        <dbReference type="Proteomes" id="UP000634136"/>
    </source>
</evidence>
<proteinExistence type="predicted"/>
<dbReference type="Proteomes" id="UP000634136">
    <property type="component" value="Unassembled WGS sequence"/>
</dbReference>
<name>A0A834TWX7_9FABA</name>
<accession>A0A834TWX7</accession>
<sequence>MERAWRIIKIWRPKSRENANGTFGWRLVGENEFSWANPC</sequence>
<evidence type="ECO:0000313" key="1">
    <source>
        <dbReference type="EMBL" id="KAF7830100.1"/>
    </source>
</evidence>
<dbReference type="AlphaFoldDB" id="A0A834TWX7"/>
<reference evidence="1" key="1">
    <citation type="submission" date="2020-09" db="EMBL/GenBank/DDBJ databases">
        <title>Genome-Enabled Discovery of Anthraquinone Biosynthesis in Senna tora.</title>
        <authorList>
            <person name="Kang S.-H."/>
            <person name="Pandey R.P."/>
            <person name="Lee C.-M."/>
            <person name="Sim J.-S."/>
            <person name="Jeong J.-T."/>
            <person name="Choi B.-S."/>
            <person name="Jung M."/>
            <person name="Ginzburg D."/>
            <person name="Zhao K."/>
            <person name="Won S.Y."/>
            <person name="Oh T.-J."/>
            <person name="Yu Y."/>
            <person name="Kim N.-H."/>
            <person name="Lee O.R."/>
            <person name="Lee T.-H."/>
            <person name="Bashyal P."/>
            <person name="Kim T.-S."/>
            <person name="Lee W.-H."/>
            <person name="Kawkins C."/>
            <person name="Kim C.-K."/>
            <person name="Kim J.S."/>
            <person name="Ahn B.O."/>
            <person name="Rhee S.Y."/>
            <person name="Sohng J.K."/>
        </authorList>
    </citation>
    <scope>NUCLEOTIDE SEQUENCE</scope>
    <source>
        <tissue evidence="1">Leaf</tissue>
    </source>
</reference>
<dbReference type="EMBL" id="JAAIUW010000005">
    <property type="protein sequence ID" value="KAF7830100.1"/>
    <property type="molecule type" value="Genomic_DNA"/>
</dbReference>